<keyword evidence="9" id="KW-1185">Reference proteome</keyword>
<keyword evidence="4 6" id="KW-1133">Transmembrane helix</keyword>
<feature type="transmembrane region" description="Helical" evidence="6">
    <location>
        <begin position="143"/>
        <end position="163"/>
    </location>
</feature>
<dbReference type="EMBL" id="BAABRR010000001">
    <property type="protein sequence ID" value="GAA5517913.1"/>
    <property type="molecule type" value="Genomic_DNA"/>
</dbReference>
<feature type="transmembrane region" description="Helical" evidence="6">
    <location>
        <begin position="261"/>
        <end position="280"/>
    </location>
</feature>
<dbReference type="PANTHER" id="PTHR32322:SF2">
    <property type="entry name" value="EAMA DOMAIN-CONTAINING PROTEIN"/>
    <property type="match status" value="1"/>
</dbReference>
<reference evidence="8 9" key="1">
    <citation type="submission" date="2024-02" db="EMBL/GenBank/DDBJ databases">
        <title>Lysinimicrobium sediminis NBRC 112286.</title>
        <authorList>
            <person name="Ichikawa N."/>
            <person name="Katano-Makiyama Y."/>
            <person name="Hidaka K."/>
        </authorList>
    </citation>
    <scope>NUCLEOTIDE SEQUENCE [LARGE SCALE GENOMIC DNA]</scope>
    <source>
        <strain evidence="8 9">NBRC 112286</strain>
    </source>
</reference>
<evidence type="ECO:0000256" key="2">
    <source>
        <dbReference type="ARBA" id="ARBA00007362"/>
    </source>
</evidence>
<feature type="transmembrane region" description="Helical" evidence="6">
    <location>
        <begin position="172"/>
        <end position="194"/>
    </location>
</feature>
<comment type="similarity">
    <text evidence="2">Belongs to the EamA transporter family.</text>
</comment>
<comment type="caution">
    <text evidence="8">The sequence shown here is derived from an EMBL/GenBank/DDBJ whole genome shotgun (WGS) entry which is preliminary data.</text>
</comment>
<dbReference type="SUPFAM" id="SSF103481">
    <property type="entry name" value="Multidrug resistance efflux transporter EmrE"/>
    <property type="match status" value="2"/>
</dbReference>
<evidence type="ECO:0000256" key="1">
    <source>
        <dbReference type="ARBA" id="ARBA00004141"/>
    </source>
</evidence>
<evidence type="ECO:0000313" key="8">
    <source>
        <dbReference type="EMBL" id="GAA5517913.1"/>
    </source>
</evidence>
<dbReference type="Pfam" id="PF00892">
    <property type="entry name" value="EamA"/>
    <property type="match status" value="2"/>
</dbReference>
<feature type="transmembrane region" description="Helical" evidence="6">
    <location>
        <begin position="206"/>
        <end position="224"/>
    </location>
</feature>
<feature type="domain" description="EamA" evidence="7">
    <location>
        <begin position="8"/>
        <end position="134"/>
    </location>
</feature>
<proteinExistence type="inferred from homology"/>
<gene>
    <name evidence="8" type="ORF">Lsed01_00330</name>
</gene>
<sequence length="313" mass="32040">MNRTSRTVALTALAPLVWGTTYLVTTEFLPADRPLLTATLRALPAGLVLVALTRTLPRGSWWWKSAVLGTLNIGAFFALMFVAAYRLPGGVAATLAAVHPLLVTALAGRILHERVTPLARAAAGVGVLGVALLVLTPGARLDGWGIVAGLGSAAATAAGVLLTKRWGRPSSLVAFTGWQLIAGGLVLAVALLAVEGLPDGLTAINLAGYAWLALPGTALAYLAWFSGILRLPAARVSLLSFLTPLTAGALGWMILGQSLSTTQLVGGAFVLGAVGVGAVAGRRDDAGRRADVPVEVAAEQPAVSNRSVLVQVT</sequence>
<accession>A0ABP9WDL6</accession>
<dbReference type="InterPro" id="IPR050638">
    <property type="entry name" value="AA-Vitamin_Transporters"/>
</dbReference>
<dbReference type="RefSeq" id="WP_286215971.1">
    <property type="nucleotide sequence ID" value="NZ_AP027736.1"/>
</dbReference>
<feature type="domain" description="EamA" evidence="7">
    <location>
        <begin position="144"/>
        <end position="274"/>
    </location>
</feature>
<feature type="transmembrane region" description="Helical" evidence="6">
    <location>
        <begin position="65"/>
        <end position="85"/>
    </location>
</feature>
<dbReference type="InterPro" id="IPR037185">
    <property type="entry name" value="EmrE-like"/>
</dbReference>
<evidence type="ECO:0000256" key="5">
    <source>
        <dbReference type="ARBA" id="ARBA00023136"/>
    </source>
</evidence>
<dbReference type="PANTHER" id="PTHR32322">
    <property type="entry name" value="INNER MEMBRANE TRANSPORTER"/>
    <property type="match status" value="1"/>
</dbReference>
<comment type="subcellular location">
    <subcellularLocation>
        <location evidence="1">Membrane</location>
        <topology evidence="1">Multi-pass membrane protein</topology>
    </subcellularLocation>
</comment>
<evidence type="ECO:0000256" key="3">
    <source>
        <dbReference type="ARBA" id="ARBA00022692"/>
    </source>
</evidence>
<dbReference type="InterPro" id="IPR000620">
    <property type="entry name" value="EamA_dom"/>
</dbReference>
<feature type="transmembrane region" description="Helical" evidence="6">
    <location>
        <begin position="35"/>
        <end position="53"/>
    </location>
</feature>
<evidence type="ECO:0000256" key="4">
    <source>
        <dbReference type="ARBA" id="ARBA00022989"/>
    </source>
</evidence>
<keyword evidence="3 6" id="KW-0812">Transmembrane</keyword>
<feature type="transmembrane region" description="Helical" evidence="6">
    <location>
        <begin position="118"/>
        <end position="137"/>
    </location>
</feature>
<evidence type="ECO:0000259" key="7">
    <source>
        <dbReference type="Pfam" id="PF00892"/>
    </source>
</evidence>
<name>A0ABP9WDL6_9MICO</name>
<feature type="transmembrane region" description="Helical" evidence="6">
    <location>
        <begin position="91"/>
        <end position="111"/>
    </location>
</feature>
<evidence type="ECO:0000256" key="6">
    <source>
        <dbReference type="SAM" id="Phobius"/>
    </source>
</evidence>
<keyword evidence="5 6" id="KW-0472">Membrane</keyword>
<feature type="transmembrane region" description="Helical" evidence="6">
    <location>
        <begin position="236"/>
        <end position="255"/>
    </location>
</feature>
<evidence type="ECO:0000313" key="9">
    <source>
        <dbReference type="Proteomes" id="UP001426770"/>
    </source>
</evidence>
<protein>
    <recommendedName>
        <fullName evidence="7">EamA domain-containing protein</fullName>
    </recommendedName>
</protein>
<dbReference type="Proteomes" id="UP001426770">
    <property type="component" value="Unassembled WGS sequence"/>
</dbReference>
<organism evidence="8 9">
    <name type="scientific">Demequina sediminis</name>
    <dbReference type="NCBI Taxonomy" id="1930058"/>
    <lineage>
        <taxon>Bacteria</taxon>
        <taxon>Bacillati</taxon>
        <taxon>Actinomycetota</taxon>
        <taxon>Actinomycetes</taxon>
        <taxon>Micrococcales</taxon>
        <taxon>Demequinaceae</taxon>
        <taxon>Demequina</taxon>
    </lineage>
</organism>